<gene>
    <name evidence="1" type="ORF">LEP1GSC125_2711</name>
</gene>
<organism evidence="1 2">
    <name type="scientific">Leptospira mayottensis 200901122</name>
    <dbReference type="NCBI Taxonomy" id="1193010"/>
    <lineage>
        <taxon>Bacteria</taxon>
        <taxon>Pseudomonadati</taxon>
        <taxon>Spirochaetota</taxon>
        <taxon>Spirochaetia</taxon>
        <taxon>Leptospirales</taxon>
        <taxon>Leptospiraceae</taxon>
        <taxon>Leptospira</taxon>
    </lineage>
</organism>
<dbReference type="Proteomes" id="UP000001343">
    <property type="component" value="Unassembled WGS sequence"/>
</dbReference>
<evidence type="ECO:0000313" key="1">
    <source>
        <dbReference type="EMBL" id="EKS00509.1"/>
    </source>
</evidence>
<sequence length="44" mass="5137">MRTTRPNFLISNSRYLLQYSSQLVDKSMVKTFKNGSVRKIENAN</sequence>
<proteinExistence type="predicted"/>
<comment type="caution">
    <text evidence="1">The sequence shown here is derived from an EMBL/GenBank/DDBJ whole genome shotgun (WGS) entry which is preliminary data.</text>
</comment>
<reference evidence="1 2" key="1">
    <citation type="journal article" date="2014" name="Int. J. Syst. Evol. Microbiol.">
        <title>Leptospira mayottensis sp. nov., a pathogenic species of the genus Leptospira isolated from humans.</title>
        <authorList>
            <person name="Bourhy P."/>
            <person name="Collet L."/>
            <person name="Brisse S."/>
            <person name="Picardeau M."/>
        </authorList>
    </citation>
    <scope>NUCLEOTIDE SEQUENCE [LARGE SCALE GENOMIC DNA]</scope>
    <source>
        <strain evidence="1 2">200901122</strain>
    </source>
</reference>
<evidence type="ECO:0000313" key="2">
    <source>
        <dbReference type="Proteomes" id="UP000001343"/>
    </source>
</evidence>
<dbReference type="EMBL" id="AKWM02000032">
    <property type="protein sequence ID" value="EKS00509.1"/>
    <property type="molecule type" value="Genomic_DNA"/>
</dbReference>
<accession>A0AA87MQI8</accession>
<protein>
    <submittedName>
        <fullName evidence="1">Uncharacterized protein</fullName>
    </submittedName>
</protein>
<dbReference type="AlphaFoldDB" id="A0AA87MQI8"/>
<name>A0AA87MQI8_9LEPT</name>